<dbReference type="EMBL" id="LANW01000001">
    <property type="protein sequence ID" value="KJV66693.1"/>
    <property type="molecule type" value="Genomic_DNA"/>
</dbReference>
<protein>
    <submittedName>
        <fullName evidence="2">Uncharacterized protein</fullName>
    </submittedName>
</protein>
<feature type="region of interest" description="Disordered" evidence="1">
    <location>
        <begin position="28"/>
        <end position="47"/>
    </location>
</feature>
<evidence type="ECO:0000313" key="2">
    <source>
        <dbReference type="EMBL" id="KJV66693.1"/>
    </source>
</evidence>
<sequence>MPVLCIVTCVALALTKKLKKSLFQYSADTTDGPYYTEKESEYLSSEQ</sequence>
<comment type="caution">
    <text evidence="2">The sequence shown here is derived from an EMBL/GenBank/DDBJ whole genome shotgun (WGS) entry which is preliminary data.</text>
</comment>
<gene>
    <name evidence="2" type="ORF">APHNP_1438</name>
</gene>
<reference evidence="2 3" key="1">
    <citation type="submission" date="2015-01" db="EMBL/GenBank/DDBJ databases">
        <title>Genome Sequencing of Rickettsiales.</title>
        <authorList>
            <person name="Daugherty S.C."/>
            <person name="Su Q."/>
            <person name="Abolude K."/>
            <person name="Beier-Sexton M."/>
            <person name="Carlyon J.A."/>
            <person name="Carter R."/>
            <person name="Day N.P."/>
            <person name="Dumler S.J."/>
            <person name="Dyachenko V."/>
            <person name="Godinez A."/>
            <person name="Kurtti T.J."/>
            <person name="Lichay M."/>
            <person name="Mullins K.E."/>
            <person name="Ott S."/>
            <person name="Pappas-Brown V."/>
            <person name="Paris D.H."/>
            <person name="Patel P."/>
            <person name="Richards A.L."/>
            <person name="Sadzewicz L."/>
            <person name="Sears K."/>
            <person name="Seidman D."/>
            <person name="Sengamalay N."/>
            <person name="Stenos J."/>
            <person name="Tallon L.J."/>
            <person name="Vincent G."/>
            <person name="Fraser C.M."/>
            <person name="Munderloh U."/>
            <person name="Dunning-Hotopp J.C."/>
        </authorList>
    </citation>
    <scope>NUCLEOTIDE SEQUENCE [LARGE SCALE GENOMIC DNA]</scope>
    <source>
        <strain evidence="2 3">ApNP</strain>
    </source>
</reference>
<dbReference type="PATRIC" id="fig|1359153.3.peg.1469"/>
<proteinExistence type="predicted"/>
<organism evidence="2 3">
    <name type="scientific">Anaplasma phagocytophilum str. ApNP</name>
    <dbReference type="NCBI Taxonomy" id="1359153"/>
    <lineage>
        <taxon>Bacteria</taxon>
        <taxon>Pseudomonadati</taxon>
        <taxon>Pseudomonadota</taxon>
        <taxon>Alphaproteobacteria</taxon>
        <taxon>Rickettsiales</taxon>
        <taxon>Anaplasmataceae</taxon>
        <taxon>Anaplasma</taxon>
        <taxon>phagocytophilum group</taxon>
    </lineage>
</organism>
<accession>A0A0F3NF49</accession>
<evidence type="ECO:0000313" key="3">
    <source>
        <dbReference type="Proteomes" id="UP000033385"/>
    </source>
</evidence>
<evidence type="ECO:0000256" key="1">
    <source>
        <dbReference type="SAM" id="MobiDB-lite"/>
    </source>
</evidence>
<dbReference type="AlphaFoldDB" id="A0A0F3NF49"/>
<dbReference type="Proteomes" id="UP000033385">
    <property type="component" value="Unassembled WGS sequence"/>
</dbReference>
<name>A0A0F3NF49_ANAPH</name>